<dbReference type="Pfam" id="PF18859">
    <property type="entry name" value="acVLRF1"/>
    <property type="match status" value="1"/>
</dbReference>
<gene>
    <name evidence="2" type="ORF">FHX52_1169</name>
</gene>
<evidence type="ECO:0000313" key="2">
    <source>
        <dbReference type="EMBL" id="TQN48046.1"/>
    </source>
</evidence>
<comment type="caution">
    <text evidence="2">The sequence shown here is derived from an EMBL/GenBank/DDBJ whole genome shotgun (WGS) entry which is preliminary data.</text>
</comment>
<accession>A0A543PVH3</accession>
<feature type="domain" description="Actinobacteria/chloroflexi VLRF1 release factor" evidence="1">
    <location>
        <begin position="61"/>
        <end position="199"/>
    </location>
</feature>
<organism evidence="2 3">
    <name type="scientific">Humibacillus xanthopallidus</name>
    <dbReference type="NCBI Taxonomy" id="412689"/>
    <lineage>
        <taxon>Bacteria</taxon>
        <taxon>Bacillati</taxon>
        <taxon>Actinomycetota</taxon>
        <taxon>Actinomycetes</taxon>
        <taxon>Micrococcales</taxon>
        <taxon>Intrasporangiaceae</taxon>
        <taxon>Humibacillus</taxon>
    </lineage>
</organism>
<reference evidence="2 3" key="1">
    <citation type="submission" date="2019-06" db="EMBL/GenBank/DDBJ databases">
        <title>Sequencing the genomes of 1000 actinobacteria strains.</title>
        <authorList>
            <person name="Klenk H.-P."/>
        </authorList>
    </citation>
    <scope>NUCLEOTIDE SEQUENCE [LARGE SCALE GENOMIC DNA]</scope>
    <source>
        <strain evidence="2 3">DSM 21776</strain>
    </source>
</reference>
<dbReference type="InterPro" id="IPR040783">
    <property type="entry name" value="VLRF1"/>
</dbReference>
<dbReference type="Proteomes" id="UP000320085">
    <property type="component" value="Unassembled WGS sequence"/>
</dbReference>
<dbReference type="InterPro" id="IPR042226">
    <property type="entry name" value="eFR1_2_sf"/>
</dbReference>
<dbReference type="EMBL" id="VFQF01000001">
    <property type="protein sequence ID" value="TQN48046.1"/>
    <property type="molecule type" value="Genomic_DNA"/>
</dbReference>
<dbReference type="RefSeq" id="WP_141820731.1">
    <property type="nucleotide sequence ID" value="NZ_BAAAQC010000018.1"/>
</dbReference>
<name>A0A543PVH3_9MICO</name>
<sequence>MTSPTRVIEVDPERLDRWLAGFAERHGHTDATEEPTPGGVVVSARAADGSTVVATPFAHEPLGVILVRRGGYAVGLASAGAFTASKVGSRHVQSRTAAGGWSQQRFARRRGKQADELVDAVIGHARRVLLGDDESPREGAPGIPRGLVVGGDRALVREVLEASALRALRGLPTRELYDLPDPKRDVLETALRRGRAVRIALTETPTP</sequence>
<dbReference type="Gene3D" id="3.30.420.60">
    <property type="entry name" value="eRF1 domain 2"/>
    <property type="match status" value="1"/>
</dbReference>
<evidence type="ECO:0000313" key="3">
    <source>
        <dbReference type="Proteomes" id="UP000320085"/>
    </source>
</evidence>
<dbReference type="AlphaFoldDB" id="A0A543PVH3"/>
<dbReference type="SUPFAM" id="SSF53137">
    <property type="entry name" value="Translational machinery components"/>
    <property type="match status" value="1"/>
</dbReference>
<proteinExistence type="predicted"/>
<dbReference type="NCBIfam" id="NF041024">
    <property type="entry name" value="acVLRF1_NCBI"/>
    <property type="match status" value="1"/>
</dbReference>
<evidence type="ECO:0000259" key="1">
    <source>
        <dbReference type="Pfam" id="PF18859"/>
    </source>
</evidence>
<dbReference type="OrthoDB" id="3728778at2"/>
<protein>
    <recommendedName>
        <fullName evidence="1">Actinobacteria/chloroflexi VLRF1 release factor domain-containing protein</fullName>
    </recommendedName>
</protein>